<dbReference type="PANTHER" id="PTHR36110:SF2">
    <property type="entry name" value="RING-CLEAVING DIOXYGENASE MHQE-RELATED"/>
    <property type="match status" value="1"/>
</dbReference>
<dbReference type="EMBL" id="JAPDDP010000058">
    <property type="protein sequence ID" value="MDA0183683.1"/>
    <property type="molecule type" value="Genomic_DNA"/>
</dbReference>
<dbReference type="InterPro" id="IPR029068">
    <property type="entry name" value="Glyas_Bleomycin-R_OHBP_Dase"/>
</dbReference>
<dbReference type="InterPro" id="IPR004360">
    <property type="entry name" value="Glyas_Fos-R_dOase_dom"/>
</dbReference>
<accession>A0A9X3NC23</accession>
<dbReference type="RefSeq" id="WP_270028097.1">
    <property type="nucleotide sequence ID" value="NZ_JAPDDP010000058.1"/>
</dbReference>
<keyword evidence="3" id="KW-1185">Reference proteome</keyword>
<protein>
    <submittedName>
        <fullName evidence="2">VOC family protein</fullName>
    </submittedName>
</protein>
<comment type="caution">
    <text evidence="2">The sequence shown here is derived from an EMBL/GenBank/DDBJ whole genome shotgun (WGS) entry which is preliminary data.</text>
</comment>
<evidence type="ECO:0000259" key="1">
    <source>
        <dbReference type="PROSITE" id="PS51819"/>
    </source>
</evidence>
<dbReference type="PROSITE" id="PS51819">
    <property type="entry name" value="VOC"/>
    <property type="match status" value="2"/>
</dbReference>
<dbReference type="Pfam" id="PF00903">
    <property type="entry name" value="Glyoxalase"/>
    <property type="match status" value="2"/>
</dbReference>
<dbReference type="SUPFAM" id="SSF54593">
    <property type="entry name" value="Glyoxalase/Bleomycin resistance protein/Dihydroxybiphenyl dioxygenase"/>
    <property type="match status" value="1"/>
</dbReference>
<gene>
    <name evidence="2" type="ORF">OJ997_25465</name>
</gene>
<dbReference type="AlphaFoldDB" id="A0A9X3NC23"/>
<dbReference type="Proteomes" id="UP001147653">
    <property type="component" value="Unassembled WGS sequence"/>
</dbReference>
<dbReference type="InterPro" id="IPR052537">
    <property type="entry name" value="Extradiol_RC_dioxygenase"/>
</dbReference>
<dbReference type="Gene3D" id="3.10.180.10">
    <property type="entry name" value="2,3-Dihydroxybiphenyl 1,2-Dioxygenase, domain 1"/>
    <property type="match status" value="2"/>
</dbReference>
<feature type="domain" description="VOC" evidence="1">
    <location>
        <begin position="146"/>
        <end position="255"/>
    </location>
</feature>
<organism evidence="2 3">
    <name type="scientific">Solirubrobacter phytolaccae</name>
    <dbReference type="NCBI Taxonomy" id="1404360"/>
    <lineage>
        <taxon>Bacteria</taxon>
        <taxon>Bacillati</taxon>
        <taxon>Actinomycetota</taxon>
        <taxon>Thermoleophilia</taxon>
        <taxon>Solirubrobacterales</taxon>
        <taxon>Solirubrobacteraceae</taxon>
        <taxon>Solirubrobacter</taxon>
    </lineage>
</organism>
<reference evidence="2" key="1">
    <citation type="submission" date="2022-10" db="EMBL/GenBank/DDBJ databases">
        <title>The WGS of Solirubrobacter phytolaccae KCTC 29190.</title>
        <authorList>
            <person name="Jiang Z."/>
        </authorList>
    </citation>
    <scope>NUCLEOTIDE SEQUENCE</scope>
    <source>
        <strain evidence="2">KCTC 29190</strain>
    </source>
</reference>
<dbReference type="PANTHER" id="PTHR36110">
    <property type="entry name" value="RING-CLEAVING DIOXYGENASE MHQE-RELATED"/>
    <property type="match status" value="1"/>
</dbReference>
<name>A0A9X3NC23_9ACTN</name>
<evidence type="ECO:0000313" key="3">
    <source>
        <dbReference type="Proteomes" id="UP001147653"/>
    </source>
</evidence>
<sequence length="302" mass="33421">MTLDGMHHITMITGDATQNVAFYADVLGLRLVKKTVNFDAPEAYHLYFGDETGAPGTILTWFEFAGAQPGRAGAGMIHTIDLGVPSTESLDFWSERLAAKGYTSERVEDTLTFTDYDGLRFRLVVTDTPRAGAIHPEVPAEHAIRGVVGARAYRARDLDADRALLTDTLGFTETGEGEYDLGGFRWAYDPATEYGYQGAGTVHHIAWHSRDEDHVAWQQRVAQAGMQVTPVIDRDYFDAIYFQQPQGVLFEIATTSPGFAVDEDPDHLGEALRLPKQHEWLRSQLEKQLIPLVNPRAAAPTA</sequence>
<evidence type="ECO:0000313" key="2">
    <source>
        <dbReference type="EMBL" id="MDA0183683.1"/>
    </source>
</evidence>
<feature type="domain" description="VOC" evidence="1">
    <location>
        <begin position="5"/>
        <end position="140"/>
    </location>
</feature>
<dbReference type="InterPro" id="IPR037523">
    <property type="entry name" value="VOC_core"/>
</dbReference>
<proteinExistence type="predicted"/>